<dbReference type="InterPro" id="IPR004089">
    <property type="entry name" value="MCPsignal_dom"/>
</dbReference>
<feature type="domain" description="Methyl-accepting transducer" evidence="10">
    <location>
        <begin position="267"/>
        <end position="524"/>
    </location>
</feature>
<dbReference type="Gene3D" id="3.30.450.20">
    <property type="entry name" value="PAS domain"/>
    <property type="match status" value="1"/>
</dbReference>
<comment type="caution">
    <text evidence="11">The sequence shown here is derived from an EMBL/GenBank/DDBJ whole genome shotgun (WGS) entry which is preliminary data.</text>
</comment>
<feature type="transmembrane region" description="Helical" evidence="9">
    <location>
        <begin position="169"/>
        <end position="187"/>
    </location>
</feature>
<name>A0ABU9VWJ0_9CLOT</name>
<evidence type="ECO:0000256" key="2">
    <source>
        <dbReference type="ARBA" id="ARBA00022475"/>
    </source>
</evidence>
<dbReference type="SMART" id="SM00283">
    <property type="entry name" value="MA"/>
    <property type="match status" value="1"/>
</dbReference>
<feature type="transmembrane region" description="Helical" evidence="9">
    <location>
        <begin position="14"/>
        <end position="36"/>
    </location>
</feature>
<keyword evidence="2" id="KW-1003">Cell membrane</keyword>
<comment type="subcellular location">
    <subcellularLocation>
        <location evidence="1">Cell membrane</location>
        <topology evidence="1">Multi-pass membrane protein</topology>
    </subcellularLocation>
</comment>
<sequence length="553" mass="60265">MTKKWTESITFKTAVPIVFVLILIFTASGLVTRNVIRQEVLNQWQISDLKLVNVYSELLDESDVQGFVDKVFSENDLAYALFIDRDVTITAHNNRDRIGIQLDDAGSIAAARDGQEYSDYFHYSVTDSLVLDVLTPIYRNGEHIGALNIGVSVDDARVNQILRDSLGRIMLVTIIGGAAAILLIIGISQKVVVSPLKAVTVMIEKQGKLDFSQDDSLKAIDYKERKDELGVMVRSLFHMQENVNSFLHKTHLMGNQVASTAQQLTSMAGETARAVEDVAATITEIARGATDQANDTEKGMSTASNLGQQIAGNHELTLQATELAQKVNELKDAGRISLKDVIEKTHESGEAAQNVSEVIVKTNESAQQIRNASAMIKSIADQTNLLALNAAIESARAGEAGRGFAVVADEIRKLAEQTSRFTDDIEKVIEELAGATEEAVETMKKVAMIVKEQEAGIQGTSRQFDGIDEALKELDTSMQLLNKSSVEMEDKKNQVMELVQGLAAIAEENAASTEEASASVEEQTAGMEEIASATQNLSELSLELQESLKVFKI</sequence>
<dbReference type="PROSITE" id="PS50111">
    <property type="entry name" value="CHEMOTAXIS_TRANSDUC_2"/>
    <property type="match status" value="1"/>
</dbReference>
<dbReference type="EMBL" id="JBCITM010000017">
    <property type="protein sequence ID" value="MEN1761521.1"/>
    <property type="molecule type" value="Genomic_DNA"/>
</dbReference>
<evidence type="ECO:0000313" key="11">
    <source>
        <dbReference type="EMBL" id="MEN1761521.1"/>
    </source>
</evidence>
<keyword evidence="12" id="KW-1185">Reference proteome</keyword>
<evidence type="ECO:0000256" key="9">
    <source>
        <dbReference type="SAM" id="Phobius"/>
    </source>
</evidence>
<proteinExistence type="predicted"/>
<reference evidence="11 12" key="1">
    <citation type="submission" date="2024-04" db="EMBL/GenBank/DDBJ databases">
        <title>Genome sequencing and metabolic network reconstruction of aminoacids and betaine degradation by Anoxynatronum sibiricum.</title>
        <authorList>
            <person name="Detkova E.N."/>
            <person name="Boltjanskaja Y.V."/>
            <person name="Mardanov A.V."/>
            <person name="Kevbrin V."/>
        </authorList>
    </citation>
    <scope>NUCLEOTIDE SEQUENCE [LARGE SCALE GENOMIC DNA]</scope>
    <source>
        <strain evidence="11 12">Z-7981</strain>
    </source>
</reference>
<dbReference type="InterPro" id="IPR029151">
    <property type="entry name" value="Sensor-like_sf"/>
</dbReference>
<keyword evidence="3 9" id="KW-0812">Transmembrane</keyword>
<dbReference type="Gene3D" id="1.10.287.950">
    <property type="entry name" value="Methyl-accepting chemotaxis protein"/>
    <property type="match status" value="1"/>
</dbReference>
<dbReference type="InterPro" id="IPR033463">
    <property type="entry name" value="sCache_3"/>
</dbReference>
<evidence type="ECO:0000313" key="12">
    <source>
        <dbReference type="Proteomes" id="UP001407405"/>
    </source>
</evidence>
<keyword evidence="4 9" id="KW-1133">Transmembrane helix</keyword>
<dbReference type="PANTHER" id="PTHR32089">
    <property type="entry name" value="METHYL-ACCEPTING CHEMOTAXIS PROTEIN MCPB"/>
    <property type="match status" value="1"/>
</dbReference>
<organism evidence="11 12">
    <name type="scientific">Anoxynatronum sibiricum</name>
    <dbReference type="NCBI Taxonomy" id="210623"/>
    <lineage>
        <taxon>Bacteria</taxon>
        <taxon>Bacillati</taxon>
        <taxon>Bacillota</taxon>
        <taxon>Clostridia</taxon>
        <taxon>Eubacteriales</taxon>
        <taxon>Clostridiaceae</taxon>
        <taxon>Anoxynatronum</taxon>
    </lineage>
</organism>
<evidence type="ECO:0000256" key="3">
    <source>
        <dbReference type="ARBA" id="ARBA00022692"/>
    </source>
</evidence>
<evidence type="ECO:0000256" key="6">
    <source>
        <dbReference type="ARBA" id="ARBA00023224"/>
    </source>
</evidence>
<protein>
    <submittedName>
        <fullName evidence="11">Methyl-accepting chemotaxis protein</fullName>
    </submittedName>
</protein>
<dbReference type="Proteomes" id="UP001407405">
    <property type="component" value="Unassembled WGS sequence"/>
</dbReference>
<feature type="coiled-coil region" evidence="8">
    <location>
        <begin position="503"/>
        <end position="550"/>
    </location>
</feature>
<gene>
    <name evidence="11" type="ORF">AAIG11_13615</name>
</gene>
<evidence type="ECO:0000256" key="5">
    <source>
        <dbReference type="ARBA" id="ARBA00023136"/>
    </source>
</evidence>
<dbReference type="PANTHER" id="PTHR32089:SF112">
    <property type="entry name" value="LYSOZYME-LIKE PROTEIN-RELATED"/>
    <property type="match status" value="1"/>
</dbReference>
<evidence type="ECO:0000256" key="8">
    <source>
        <dbReference type="SAM" id="Coils"/>
    </source>
</evidence>
<evidence type="ECO:0000259" key="10">
    <source>
        <dbReference type="PROSITE" id="PS50111"/>
    </source>
</evidence>
<evidence type="ECO:0000256" key="4">
    <source>
        <dbReference type="ARBA" id="ARBA00022989"/>
    </source>
</evidence>
<dbReference type="Pfam" id="PF00015">
    <property type="entry name" value="MCPsignal"/>
    <property type="match status" value="1"/>
</dbReference>
<dbReference type="SUPFAM" id="SSF58104">
    <property type="entry name" value="Methyl-accepting chemotaxis protein (MCP) signaling domain"/>
    <property type="match status" value="1"/>
</dbReference>
<dbReference type="RefSeq" id="WP_343186808.1">
    <property type="nucleotide sequence ID" value="NZ_JBCITM010000017.1"/>
</dbReference>
<keyword evidence="6 7" id="KW-0807">Transducer</keyword>
<evidence type="ECO:0000256" key="7">
    <source>
        <dbReference type="PROSITE-ProRule" id="PRU00284"/>
    </source>
</evidence>
<accession>A0ABU9VWJ0</accession>
<evidence type="ECO:0000256" key="1">
    <source>
        <dbReference type="ARBA" id="ARBA00004651"/>
    </source>
</evidence>
<keyword evidence="5 9" id="KW-0472">Membrane</keyword>
<dbReference type="Pfam" id="PF17203">
    <property type="entry name" value="sCache_3_2"/>
    <property type="match status" value="1"/>
</dbReference>
<keyword evidence="8" id="KW-0175">Coiled coil</keyword>
<dbReference type="SUPFAM" id="SSF103190">
    <property type="entry name" value="Sensory domain-like"/>
    <property type="match status" value="1"/>
</dbReference>